<proteinExistence type="predicted"/>
<protein>
    <submittedName>
        <fullName evidence="2">Uncharacterized protein</fullName>
    </submittedName>
</protein>
<evidence type="ECO:0000313" key="3">
    <source>
        <dbReference type="Proteomes" id="UP000298652"/>
    </source>
</evidence>
<keyword evidence="3" id="KW-1185">Reference proteome</keyword>
<sequence>MHEAMVELPLRARWQWARPPAASATMAATASTTLGLNGGGTTRRRAAPLATVGLRQGQLMGAAVRACASEPGAAPSRSGTATEAGSHERLLAAPSHPEAVAMRS</sequence>
<reference evidence="2" key="1">
    <citation type="submission" date="2019-03" db="EMBL/GenBank/DDBJ databases">
        <title>WGS assembly of Setaria viridis.</title>
        <authorList>
            <person name="Huang P."/>
            <person name="Jenkins J."/>
            <person name="Grimwood J."/>
            <person name="Barry K."/>
            <person name="Healey A."/>
            <person name="Mamidi S."/>
            <person name="Sreedasyam A."/>
            <person name="Shu S."/>
            <person name="Feldman M."/>
            <person name="Wu J."/>
            <person name="Yu Y."/>
            <person name="Chen C."/>
            <person name="Johnson J."/>
            <person name="Rokhsar D."/>
            <person name="Baxter I."/>
            <person name="Schmutz J."/>
            <person name="Brutnell T."/>
            <person name="Kellogg E."/>
        </authorList>
    </citation>
    <scope>NUCLEOTIDE SEQUENCE [LARGE SCALE GENOMIC DNA]</scope>
</reference>
<name>A0A4U6T1H9_SETVI</name>
<dbReference type="AlphaFoldDB" id="A0A4U6T1H9"/>
<dbReference type="Proteomes" id="UP000298652">
    <property type="component" value="Chromosome 9"/>
</dbReference>
<dbReference type="Gramene" id="TKV94288">
    <property type="protein sequence ID" value="TKV94288"/>
    <property type="gene ID" value="SEVIR_9G284200v2"/>
</dbReference>
<feature type="region of interest" description="Disordered" evidence="1">
    <location>
        <begin position="68"/>
        <end position="104"/>
    </location>
</feature>
<evidence type="ECO:0000313" key="2">
    <source>
        <dbReference type="EMBL" id="TKV94288.1"/>
    </source>
</evidence>
<gene>
    <name evidence="2" type="ORF">SEVIR_9G284200v2</name>
</gene>
<organism evidence="2 3">
    <name type="scientific">Setaria viridis</name>
    <name type="common">Green bristlegrass</name>
    <name type="synonym">Setaria italica subsp. viridis</name>
    <dbReference type="NCBI Taxonomy" id="4556"/>
    <lineage>
        <taxon>Eukaryota</taxon>
        <taxon>Viridiplantae</taxon>
        <taxon>Streptophyta</taxon>
        <taxon>Embryophyta</taxon>
        <taxon>Tracheophyta</taxon>
        <taxon>Spermatophyta</taxon>
        <taxon>Magnoliopsida</taxon>
        <taxon>Liliopsida</taxon>
        <taxon>Poales</taxon>
        <taxon>Poaceae</taxon>
        <taxon>PACMAD clade</taxon>
        <taxon>Panicoideae</taxon>
        <taxon>Panicodae</taxon>
        <taxon>Paniceae</taxon>
        <taxon>Cenchrinae</taxon>
        <taxon>Setaria</taxon>
    </lineage>
</organism>
<dbReference type="EMBL" id="CM016560">
    <property type="protein sequence ID" value="TKV94288.1"/>
    <property type="molecule type" value="Genomic_DNA"/>
</dbReference>
<evidence type="ECO:0000256" key="1">
    <source>
        <dbReference type="SAM" id="MobiDB-lite"/>
    </source>
</evidence>
<accession>A0A4U6T1H9</accession>